<protein>
    <submittedName>
        <fullName evidence="1">Uncharacterized protein</fullName>
    </submittedName>
</protein>
<dbReference type="EMBL" id="KV417319">
    <property type="protein sequence ID" value="KZO91696.1"/>
    <property type="molecule type" value="Genomic_DNA"/>
</dbReference>
<evidence type="ECO:0000313" key="1">
    <source>
        <dbReference type="EMBL" id="KZO91696.1"/>
    </source>
</evidence>
<accession>A0A167HJA2</accession>
<dbReference type="AlphaFoldDB" id="A0A167HJA2"/>
<evidence type="ECO:0000313" key="2">
    <source>
        <dbReference type="Proteomes" id="UP000076738"/>
    </source>
</evidence>
<reference evidence="1 2" key="1">
    <citation type="journal article" date="2016" name="Mol. Biol. Evol.">
        <title>Comparative Genomics of Early-Diverging Mushroom-Forming Fungi Provides Insights into the Origins of Lignocellulose Decay Capabilities.</title>
        <authorList>
            <person name="Nagy L.G."/>
            <person name="Riley R."/>
            <person name="Tritt A."/>
            <person name="Adam C."/>
            <person name="Daum C."/>
            <person name="Floudas D."/>
            <person name="Sun H."/>
            <person name="Yadav J.S."/>
            <person name="Pangilinan J."/>
            <person name="Larsson K.H."/>
            <person name="Matsuura K."/>
            <person name="Barry K."/>
            <person name="Labutti K."/>
            <person name="Kuo R."/>
            <person name="Ohm R.A."/>
            <person name="Bhattacharya S.S."/>
            <person name="Shirouzu T."/>
            <person name="Yoshinaga Y."/>
            <person name="Martin F.M."/>
            <person name="Grigoriev I.V."/>
            <person name="Hibbett D.S."/>
        </authorList>
    </citation>
    <scope>NUCLEOTIDE SEQUENCE [LARGE SCALE GENOMIC DNA]</scope>
    <source>
        <strain evidence="1 2">TUFC12733</strain>
    </source>
</reference>
<keyword evidence="2" id="KW-1185">Reference proteome</keyword>
<proteinExistence type="predicted"/>
<name>A0A167HJA2_CALVF</name>
<gene>
    <name evidence="1" type="ORF">CALVIDRAFT_337150</name>
</gene>
<organism evidence="1 2">
    <name type="scientific">Calocera viscosa (strain TUFC12733)</name>
    <dbReference type="NCBI Taxonomy" id="1330018"/>
    <lineage>
        <taxon>Eukaryota</taxon>
        <taxon>Fungi</taxon>
        <taxon>Dikarya</taxon>
        <taxon>Basidiomycota</taxon>
        <taxon>Agaricomycotina</taxon>
        <taxon>Dacrymycetes</taxon>
        <taxon>Dacrymycetales</taxon>
        <taxon>Dacrymycetaceae</taxon>
        <taxon>Calocera</taxon>
    </lineage>
</organism>
<dbReference type="Proteomes" id="UP000076738">
    <property type="component" value="Unassembled WGS sequence"/>
</dbReference>
<sequence length="193" mass="21073">MSAAEHLAWVTTQIWGDLPQSRRASFSAAVSDQIAVLLTIINLPRHSWLLGAARLHTTHLVGKSTVPSLVSVQAHISYPPPLSDSLFDYTWVTISMVDCRRGRSGGQRLTLSAGCSCISTGRRDISLDGMPAQKIGDRYHVYKAHPGRRQDRSALLSVSMRKLEPTAQPQPWSGDSYTSPCWIASARAGFAST</sequence>